<accession>A0A0M0JQF5</accession>
<comment type="caution">
    <text evidence="2">The sequence shown here is derived from an EMBL/GenBank/DDBJ whole genome shotgun (WGS) entry which is preliminary data.</text>
</comment>
<dbReference type="PANTHER" id="PTHR36796:SF1">
    <property type="entry name" value="PROTEIN KINASE SUPERFAMILY PROTEIN"/>
    <property type="match status" value="1"/>
</dbReference>
<proteinExistence type="predicted"/>
<name>A0A0M0JQF5_9EUKA</name>
<evidence type="ECO:0000256" key="1">
    <source>
        <dbReference type="SAM" id="MobiDB-lite"/>
    </source>
</evidence>
<organism evidence="2 3">
    <name type="scientific">Chrysochromulina tobinii</name>
    <dbReference type="NCBI Taxonomy" id="1460289"/>
    <lineage>
        <taxon>Eukaryota</taxon>
        <taxon>Haptista</taxon>
        <taxon>Haptophyta</taxon>
        <taxon>Prymnesiophyceae</taxon>
        <taxon>Prymnesiales</taxon>
        <taxon>Chrysochromulinaceae</taxon>
        <taxon>Chrysochromulina</taxon>
    </lineage>
</organism>
<sequence length="454" mass="47125">VPRACCEPPCAADLHAGCVPHSKAGRPARLRNRDRVAVRRRNSTQPIGPEHTQADRHGVGLVGALIRREARRRHTRAPQGVYWRGRRHRRDGARDVRAAVLTGGGAGAGRQALAPAADRLAHRAHAGRFNVCIGRLPCRLAARPPRHAAAERRRPVARLWVGRAAHLCRLRVTASGARSFRLGRQGCGQGAARLRQARVRAGAPNRRMAPRAGTSSLLLSSYDQRDYPRVKCIDLGFASTAARLTSDETLAAMARGAAGPLDVIPFCTRADDLHALAYVVLELVLSASASTRAVSGGLGGLTSAVSGGLGGLPSAVSGGLGGLPGAVSGGLGGLASAVSGGLGGLPGPTGAAGSGSAPSRAAGSGSAPSRPTDLQSLKRLIEDVFSGDASFAFRDYCAQEPEWLTAVEMLDEADGAGWALVQALVDCGRMPAAEAVQAISAKSLLMSPWFDDVR</sequence>
<evidence type="ECO:0000313" key="3">
    <source>
        <dbReference type="Proteomes" id="UP000037460"/>
    </source>
</evidence>
<reference evidence="3" key="1">
    <citation type="journal article" date="2015" name="PLoS Genet.">
        <title>Genome Sequence and Transcriptome Analyses of Chrysochromulina tobin: Metabolic Tools for Enhanced Algal Fitness in the Prominent Order Prymnesiales (Haptophyceae).</title>
        <authorList>
            <person name="Hovde B.T."/>
            <person name="Deodato C.R."/>
            <person name="Hunsperger H.M."/>
            <person name="Ryken S.A."/>
            <person name="Yost W."/>
            <person name="Jha R.K."/>
            <person name="Patterson J."/>
            <person name="Monnat R.J. Jr."/>
            <person name="Barlow S.B."/>
            <person name="Starkenburg S.R."/>
            <person name="Cattolico R.A."/>
        </authorList>
    </citation>
    <scope>NUCLEOTIDE SEQUENCE</scope>
    <source>
        <strain evidence="3">CCMP291</strain>
    </source>
</reference>
<dbReference type="EMBL" id="JWZX01002506">
    <property type="protein sequence ID" value="KOO28836.1"/>
    <property type="molecule type" value="Genomic_DNA"/>
</dbReference>
<dbReference type="GO" id="GO:0009507">
    <property type="term" value="C:chloroplast"/>
    <property type="evidence" value="ECO:0007669"/>
    <property type="project" value="TreeGrafter"/>
</dbReference>
<evidence type="ECO:0000313" key="2">
    <source>
        <dbReference type="EMBL" id="KOO28836.1"/>
    </source>
</evidence>
<keyword evidence="3" id="KW-1185">Reference proteome</keyword>
<feature type="non-terminal residue" evidence="2">
    <location>
        <position position="1"/>
    </location>
</feature>
<dbReference type="PANTHER" id="PTHR36796">
    <property type="entry name" value="PROTEIN KINASE SUPERFAMILY PROTEIN"/>
    <property type="match status" value="1"/>
</dbReference>
<dbReference type="OrthoDB" id="1076at2759"/>
<feature type="region of interest" description="Disordered" evidence="1">
    <location>
        <begin position="349"/>
        <end position="372"/>
    </location>
</feature>
<feature type="compositionally biased region" description="Low complexity" evidence="1">
    <location>
        <begin position="354"/>
        <end position="369"/>
    </location>
</feature>
<feature type="region of interest" description="Disordered" evidence="1">
    <location>
        <begin position="23"/>
        <end position="54"/>
    </location>
</feature>
<protein>
    <submittedName>
        <fullName evidence="2">ATP binding</fullName>
    </submittedName>
</protein>
<dbReference type="Proteomes" id="UP000037460">
    <property type="component" value="Unassembled WGS sequence"/>
</dbReference>
<gene>
    <name evidence="2" type="ORF">Ctob_013833</name>
</gene>
<dbReference type="AlphaFoldDB" id="A0A0M0JQF5"/>